<reference evidence="2 3" key="1">
    <citation type="submission" date="2018-03" db="EMBL/GenBank/DDBJ databases">
        <title>Aquarubrobacter algicola gen. nov., sp. nov., a novel actinobacterium isolated from shallow eutrophic lake during the end of cyanobacterial harmful algal blooms.</title>
        <authorList>
            <person name="Chun S.J."/>
        </authorList>
    </citation>
    <scope>NUCLEOTIDE SEQUENCE [LARGE SCALE GENOMIC DNA]</scope>
    <source>
        <strain evidence="2 3">Seoho-28</strain>
    </source>
</reference>
<feature type="compositionally biased region" description="Low complexity" evidence="1">
    <location>
        <begin position="37"/>
        <end position="53"/>
    </location>
</feature>
<comment type="caution">
    <text evidence="2">The sequence shown here is derived from an EMBL/GenBank/DDBJ whole genome shotgun (WGS) entry which is preliminary data.</text>
</comment>
<protein>
    <submittedName>
        <fullName evidence="2">Uncharacterized protein</fullName>
    </submittedName>
</protein>
<accession>A0A2T4UBI4</accession>
<feature type="region of interest" description="Disordered" evidence="1">
    <location>
        <begin position="37"/>
        <end position="99"/>
    </location>
</feature>
<dbReference type="Proteomes" id="UP000240739">
    <property type="component" value="Unassembled WGS sequence"/>
</dbReference>
<dbReference type="EMBL" id="PYYB01000005">
    <property type="protein sequence ID" value="PTL54252.1"/>
    <property type="molecule type" value="Genomic_DNA"/>
</dbReference>
<dbReference type="AlphaFoldDB" id="A0A2T4UBI4"/>
<name>A0A2T4UBI4_9ACTN</name>
<sequence length="99" mass="10405">MRRSWVGVARRVARRAAAARRSSAPVADRAVIAVGAEAGARRSGAGWSRQGRSGRNGGNFPGPFQRGRTPWIGSGPTPSSGPRPGMSPLPMTWSPMPAR</sequence>
<evidence type="ECO:0000313" key="3">
    <source>
        <dbReference type="Proteomes" id="UP000240739"/>
    </source>
</evidence>
<evidence type="ECO:0000313" key="2">
    <source>
        <dbReference type="EMBL" id="PTL54252.1"/>
    </source>
</evidence>
<proteinExistence type="predicted"/>
<keyword evidence="3" id="KW-1185">Reference proteome</keyword>
<organism evidence="2 3">
    <name type="scientific">Paraconexibacter algicola</name>
    <dbReference type="NCBI Taxonomy" id="2133960"/>
    <lineage>
        <taxon>Bacteria</taxon>
        <taxon>Bacillati</taxon>
        <taxon>Actinomycetota</taxon>
        <taxon>Thermoleophilia</taxon>
        <taxon>Solirubrobacterales</taxon>
        <taxon>Paraconexibacteraceae</taxon>
        <taxon>Paraconexibacter</taxon>
    </lineage>
</organism>
<gene>
    <name evidence="2" type="ORF">C7Y72_21110</name>
</gene>
<evidence type="ECO:0000256" key="1">
    <source>
        <dbReference type="SAM" id="MobiDB-lite"/>
    </source>
</evidence>